<evidence type="ECO:0000313" key="7">
    <source>
        <dbReference type="Proteomes" id="UP000317093"/>
    </source>
</evidence>
<evidence type="ECO:0000256" key="2">
    <source>
        <dbReference type="ARBA" id="ARBA00037999"/>
    </source>
</evidence>
<keyword evidence="1 4" id="KW-0663">Pyridoxal phosphate</keyword>
<evidence type="ECO:0000256" key="3">
    <source>
        <dbReference type="PIRSR" id="PIRSR000390-1"/>
    </source>
</evidence>
<dbReference type="InterPro" id="IPR000653">
    <property type="entry name" value="DegT/StrS_aminotransferase"/>
</dbReference>
<accession>A0A518AXU2</accession>
<dbReference type="Pfam" id="PF01041">
    <property type="entry name" value="DegT_DnrJ_EryC1"/>
    <property type="match status" value="1"/>
</dbReference>
<keyword evidence="7" id="KW-1185">Reference proteome</keyword>
<proteinExistence type="inferred from homology"/>
<dbReference type="EMBL" id="CP036279">
    <property type="protein sequence ID" value="QDU59547.1"/>
    <property type="molecule type" value="Genomic_DNA"/>
</dbReference>
<dbReference type="PANTHER" id="PTHR30244">
    <property type="entry name" value="TRANSAMINASE"/>
    <property type="match status" value="1"/>
</dbReference>
<keyword evidence="6" id="KW-0808">Transferase</keyword>
<dbReference type="Gene3D" id="3.40.640.10">
    <property type="entry name" value="Type I PLP-dependent aspartate aminotransferase-like (Major domain)"/>
    <property type="match status" value="1"/>
</dbReference>
<sequence>MTARDDLPALLGGEPAFPDGPPTWPIADDGVARVLRELAASGDWGKYHGPHSLRLAEWIAKHHATEFVELCASGTCAIELALRGVGVGAGDEVLLAGYDFKGNFVNVVRLGALPVLIDLDPETWNLDPTLLAAAITERTRAIVVSHLHGGTVSMKQVRAVADEHSLAIVEDACQMPGATIEGRPAGIWGDIGAWSFGGSKTLSAGRGGALYTRDAAIAQRIRLDVERGNHAYPLSELQAAVLLPQLERLEDDHQRRAANVERLLDGLTDVKGLRPITRPTEETKPGYYKLGFQYEREAFEGLSRENFVRAARGEGVAFDEGFRSLHKIHSRRRYRAGGALTQADAADERMIVLHHPVLLAEGDVIDRVAWAIGKVSRHAASLAARADRD</sequence>
<feature type="active site" description="Proton acceptor" evidence="3">
    <location>
        <position position="200"/>
    </location>
</feature>
<protein>
    <submittedName>
        <fullName evidence="6">L-glutamine:2-deoxy-scyllo-inosose aminotransferase</fullName>
        <ecNumber evidence="6">2.6.1.100</ecNumber>
    </submittedName>
</protein>
<dbReference type="GO" id="GO:0030170">
    <property type="term" value="F:pyridoxal phosphate binding"/>
    <property type="evidence" value="ECO:0007669"/>
    <property type="project" value="TreeGrafter"/>
</dbReference>
<feature type="modified residue" description="N6-(pyridoxal phosphate)lysine" evidence="4">
    <location>
        <position position="200"/>
    </location>
</feature>
<dbReference type="Gene3D" id="3.90.1150.10">
    <property type="entry name" value="Aspartate Aminotransferase, domain 1"/>
    <property type="match status" value="1"/>
</dbReference>
<comment type="similarity">
    <text evidence="2 5">Belongs to the DegT/DnrJ/EryC1 family.</text>
</comment>
<dbReference type="GO" id="GO:0008483">
    <property type="term" value="F:transaminase activity"/>
    <property type="evidence" value="ECO:0007669"/>
    <property type="project" value="UniProtKB-KW"/>
</dbReference>
<organism evidence="6 7">
    <name type="scientific">Kolteria novifilia</name>
    <dbReference type="NCBI Taxonomy" id="2527975"/>
    <lineage>
        <taxon>Bacteria</taxon>
        <taxon>Pseudomonadati</taxon>
        <taxon>Planctomycetota</taxon>
        <taxon>Planctomycetia</taxon>
        <taxon>Kolteriales</taxon>
        <taxon>Kolteriaceae</taxon>
        <taxon>Kolteria</taxon>
    </lineage>
</organism>
<evidence type="ECO:0000256" key="1">
    <source>
        <dbReference type="ARBA" id="ARBA00022898"/>
    </source>
</evidence>
<dbReference type="RefSeq" id="WP_145253990.1">
    <property type="nucleotide sequence ID" value="NZ_CP036279.1"/>
</dbReference>
<evidence type="ECO:0000313" key="6">
    <source>
        <dbReference type="EMBL" id="QDU59547.1"/>
    </source>
</evidence>
<dbReference type="SUPFAM" id="SSF53383">
    <property type="entry name" value="PLP-dependent transferases"/>
    <property type="match status" value="1"/>
</dbReference>
<evidence type="ECO:0000256" key="5">
    <source>
        <dbReference type="RuleBase" id="RU004508"/>
    </source>
</evidence>
<dbReference type="KEGG" id="knv:Pan216_03760"/>
<dbReference type="InterPro" id="IPR015421">
    <property type="entry name" value="PyrdxlP-dep_Trfase_major"/>
</dbReference>
<gene>
    <name evidence="6" type="primary">btrR</name>
    <name evidence="6" type="ORF">Pan216_03760</name>
</gene>
<dbReference type="EC" id="2.6.1.100" evidence="6"/>
<reference evidence="6 7" key="1">
    <citation type="submission" date="2019-02" db="EMBL/GenBank/DDBJ databases">
        <title>Deep-cultivation of Planctomycetes and their phenomic and genomic characterization uncovers novel biology.</title>
        <authorList>
            <person name="Wiegand S."/>
            <person name="Jogler M."/>
            <person name="Boedeker C."/>
            <person name="Pinto D."/>
            <person name="Vollmers J."/>
            <person name="Rivas-Marin E."/>
            <person name="Kohn T."/>
            <person name="Peeters S.H."/>
            <person name="Heuer A."/>
            <person name="Rast P."/>
            <person name="Oberbeckmann S."/>
            <person name="Bunk B."/>
            <person name="Jeske O."/>
            <person name="Meyerdierks A."/>
            <person name="Storesund J.E."/>
            <person name="Kallscheuer N."/>
            <person name="Luecker S."/>
            <person name="Lage O.M."/>
            <person name="Pohl T."/>
            <person name="Merkel B.J."/>
            <person name="Hornburger P."/>
            <person name="Mueller R.-W."/>
            <person name="Bruemmer F."/>
            <person name="Labrenz M."/>
            <person name="Spormann A.M."/>
            <person name="Op den Camp H."/>
            <person name="Overmann J."/>
            <person name="Amann R."/>
            <person name="Jetten M.S.M."/>
            <person name="Mascher T."/>
            <person name="Medema M.H."/>
            <person name="Devos D.P."/>
            <person name="Kaster A.-K."/>
            <person name="Ovreas L."/>
            <person name="Rohde M."/>
            <person name="Galperin M.Y."/>
            <person name="Jogler C."/>
        </authorList>
    </citation>
    <scope>NUCLEOTIDE SEQUENCE [LARGE SCALE GENOMIC DNA]</scope>
    <source>
        <strain evidence="6 7">Pan216</strain>
    </source>
</reference>
<dbReference type="InterPro" id="IPR015424">
    <property type="entry name" value="PyrdxlP-dep_Trfase"/>
</dbReference>
<dbReference type="InterPro" id="IPR015422">
    <property type="entry name" value="PyrdxlP-dep_Trfase_small"/>
</dbReference>
<dbReference type="Proteomes" id="UP000317093">
    <property type="component" value="Chromosome"/>
</dbReference>
<evidence type="ECO:0000256" key="4">
    <source>
        <dbReference type="PIRSR" id="PIRSR000390-2"/>
    </source>
</evidence>
<dbReference type="AlphaFoldDB" id="A0A518AXU2"/>
<dbReference type="OrthoDB" id="257609at2"/>
<dbReference type="PIRSF" id="PIRSF000390">
    <property type="entry name" value="PLP_StrS"/>
    <property type="match status" value="1"/>
</dbReference>
<dbReference type="GO" id="GO:0000271">
    <property type="term" value="P:polysaccharide biosynthetic process"/>
    <property type="evidence" value="ECO:0007669"/>
    <property type="project" value="TreeGrafter"/>
</dbReference>
<dbReference type="PANTHER" id="PTHR30244:SF36">
    <property type="entry name" value="3-OXO-GLUCOSE-6-PHOSPHATE:GLUTAMATE AMINOTRANSFERASE"/>
    <property type="match status" value="1"/>
</dbReference>
<keyword evidence="6" id="KW-0032">Aminotransferase</keyword>
<name>A0A518AXU2_9BACT</name>